<dbReference type="RefSeq" id="WP_148540150.1">
    <property type="nucleotide sequence ID" value="NZ_VSDQ01000275.1"/>
</dbReference>
<comment type="caution">
    <text evidence="5">The sequence shown here is derived from an EMBL/GenBank/DDBJ whole genome shotgun (WGS) entry which is preliminary data.</text>
</comment>
<dbReference type="AlphaFoldDB" id="A0A5D0IXA6"/>
<dbReference type="EMBL" id="VSDQ01000275">
    <property type="protein sequence ID" value="TYA87976.1"/>
    <property type="molecule type" value="Genomic_DNA"/>
</dbReference>
<dbReference type="GO" id="GO:0005829">
    <property type="term" value="C:cytosol"/>
    <property type="evidence" value="ECO:0007669"/>
    <property type="project" value="TreeGrafter"/>
</dbReference>
<dbReference type="InterPro" id="IPR011761">
    <property type="entry name" value="ATP-grasp"/>
</dbReference>
<gene>
    <name evidence="5" type="ORF">FUA24_03935</name>
</gene>
<dbReference type="PANTHER" id="PTHR11609">
    <property type="entry name" value="PURINE BIOSYNTHESIS PROTEIN 6/7, PUR6/7"/>
    <property type="match status" value="1"/>
</dbReference>
<feature type="non-terminal residue" evidence="5">
    <location>
        <position position="1"/>
    </location>
</feature>
<evidence type="ECO:0000259" key="4">
    <source>
        <dbReference type="PROSITE" id="PS50975"/>
    </source>
</evidence>
<dbReference type="InterPro" id="IPR003135">
    <property type="entry name" value="ATP-grasp_carboxylate-amine"/>
</dbReference>
<dbReference type="SUPFAM" id="SSF51246">
    <property type="entry name" value="Rudiment single hybrid motif"/>
    <property type="match status" value="1"/>
</dbReference>
<dbReference type="GO" id="GO:0046872">
    <property type="term" value="F:metal ion binding"/>
    <property type="evidence" value="ECO:0007669"/>
    <property type="project" value="InterPro"/>
</dbReference>
<evidence type="ECO:0000313" key="6">
    <source>
        <dbReference type="Proteomes" id="UP000323930"/>
    </source>
</evidence>
<proteinExistence type="predicted"/>
<sequence length="144" mass="16056">KVSEAFNHVGLLAVEMFQTENDDILVNEVAPRPHNSGHQTIEASYTSQFEQHIRAILNLPLGRTDSKVGGVMVNLVGAEGFTGNVVYQNIETIMQMDGVTPHIYGKKETRPFRKMGHVTIVNENLNEARRVAEEVKKSIKVISE</sequence>
<dbReference type="Pfam" id="PF17769">
    <property type="entry name" value="PurK_C"/>
    <property type="match status" value="1"/>
</dbReference>
<reference evidence="5 6" key="1">
    <citation type="submission" date="2019-08" db="EMBL/GenBank/DDBJ databases">
        <title>Seonamhaeicola sediminis sp. nov., isolated from marine sediment.</title>
        <authorList>
            <person name="Cao W.R."/>
        </authorList>
    </citation>
    <scope>NUCLEOTIDE SEQUENCE [LARGE SCALE GENOMIC DNA]</scope>
    <source>
        <strain evidence="5 6">B011</strain>
    </source>
</reference>
<protein>
    <submittedName>
        <fullName evidence="5">ATP-grasp domain-containing protein</fullName>
    </submittedName>
</protein>
<name>A0A5D0IXA6_9FLAO</name>
<dbReference type="Proteomes" id="UP000323930">
    <property type="component" value="Unassembled WGS sequence"/>
</dbReference>
<feature type="domain" description="ATP-grasp" evidence="4">
    <location>
        <begin position="1"/>
        <end position="57"/>
    </location>
</feature>
<dbReference type="PANTHER" id="PTHR11609:SF5">
    <property type="entry name" value="PHOSPHORIBOSYLAMINOIMIDAZOLE CARBOXYLASE"/>
    <property type="match status" value="1"/>
</dbReference>
<dbReference type="Pfam" id="PF02222">
    <property type="entry name" value="ATP-grasp"/>
    <property type="match status" value="1"/>
</dbReference>
<keyword evidence="2 3" id="KW-0067">ATP-binding</keyword>
<organism evidence="5 6">
    <name type="scientific">Seonamhaeicola marinus</name>
    <dbReference type="NCBI Taxonomy" id="1912246"/>
    <lineage>
        <taxon>Bacteria</taxon>
        <taxon>Pseudomonadati</taxon>
        <taxon>Bacteroidota</taxon>
        <taxon>Flavobacteriia</taxon>
        <taxon>Flavobacteriales</taxon>
        <taxon>Flavobacteriaceae</taxon>
    </lineage>
</organism>
<dbReference type="InterPro" id="IPR040686">
    <property type="entry name" value="PurK_C"/>
</dbReference>
<evidence type="ECO:0000256" key="1">
    <source>
        <dbReference type="ARBA" id="ARBA00022741"/>
    </source>
</evidence>
<evidence type="ECO:0000256" key="3">
    <source>
        <dbReference type="PROSITE-ProRule" id="PRU00409"/>
    </source>
</evidence>
<dbReference type="Gene3D" id="3.30.470.20">
    <property type="entry name" value="ATP-grasp fold, B domain"/>
    <property type="match status" value="1"/>
</dbReference>
<accession>A0A5D0IXA6</accession>
<keyword evidence="6" id="KW-1185">Reference proteome</keyword>
<dbReference type="GO" id="GO:0003824">
    <property type="term" value="F:catalytic activity"/>
    <property type="evidence" value="ECO:0007669"/>
    <property type="project" value="UniProtKB-ARBA"/>
</dbReference>
<dbReference type="GO" id="GO:0005524">
    <property type="term" value="F:ATP binding"/>
    <property type="evidence" value="ECO:0007669"/>
    <property type="project" value="UniProtKB-UniRule"/>
</dbReference>
<dbReference type="InterPro" id="IPR011054">
    <property type="entry name" value="Rudment_hybrid_motif"/>
</dbReference>
<evidence type="ECO:0000256" key="2">
    <source>
        <dbReference type="ARBA" id="ARBA00022840"/>
    </source>
</evidence>
<dbReference type="PROSITE" id="PS50975">
    <property type="entry name" value="ATP_GRASP"/>
    <property type="match status" value="1"/>
</dbReference>
<evidence type="ECO:0000313" key="5">
    <source>
        <dbReference type="EMBL" id="TYA87976.1"/>
    </source>
</evidence>
<dbReference type="OrthoDB" id="9804625at2"/>
<dbReference type="SUPFAM" id="SSF56059">
    <property type="entry name" value="Glutathione synthetase ATP-binding domain-like"/>
    <property type="match status" value="1"/>
</dbReference>
<keyword evidence="1 3" id="KW-0547">Nucleotide-binding</keyword>